<evidence type="ECO:0000256" key="2">
    <source>
        <dbReference type="ARBA" id="ARBA00022729"/>
    </source>
</evidence>
<sequence>MKEKAGVIVKTRICFLMIILAFSPLFMNVTLAESDPSEPSLASEAAIMIDAETGDVLYEKNAGASMYPASLTKIATAIYVIETANLDDTVTVSGNARQAEGSSVFLEEDEQVALEKLVQGLLINSGNDAGVAIAEHVGGSVEQFVSDMNGYLQNKIGVQDTHFENPHGLFDSDHVTTAQDLATITEYAIRNETFRDIFGTVELEWDGKSWDTTLLTHHKLMREMPYEGVNGGKTGFVSQSGHTLATTAKRDDLNLIVITLNTNLQEEVYQDTINLLDYGFANFKQSVIEEGTTFAAGNEEYEATETLTYTQKLDEQVSEEVSDDGLLKLTNQDGQVISSFKLEDADQETSEKSAENDVKGDSLLGSNSLRIVIPFVVVTIGILIIVCRWRRKQRQEKRIFM</sequence>
<accession>A0A1I0YMX0</accession>
<dbReference type="GO" id="GO:0071555">
    <property type="term" value="P:cell wall organization"/>
    <property type="evidence" value="ECO:0007669"/>
    <property type="project" value="UniProtKB-KW"/>
</dbReference>
<keyword evidence="5" id="KW-0573">Peptidoglycan synthesis</keyword>
<dbReference type="InterPro" id="IPR010916">
    <property type="entry name" value="TonB_box_CS"/>
</dbReference>
<keyword evidence="10" id="KW-1133">Transmembrane helix</keyword>
<proteinExistence type="inferred from homology"/>
<feature type="binding site" evidence="8">
    <location>
        <position position="233"/>
    </location>
    <ligand>
        <name>substrate</name>
    </ligand>
</feature>
<dbReference type="AlphaFoldDB" id="A0A1I0YMX0"/>
<dbReference type="PRINTS" id="PR00725">
    <property type="entry name" value="DADACBPTASE1"/>
</dbReference>
<evidence type="ECO:0000256" key="8">
    <source>
        <dbReference type="PIRSR" id="PIRSR618044-2"/>
    </source>
</evidence>
<dbReference type="GO" id="GO:0009252">
    <property type="term" value="P:peptidoglycan biosynthetic process"/>
    <property type="evidence" value="ECO:0007669"/>
    <property type="project" value="UniProtKB-KW"/>
</dbReference>
<keyword evidence="2" id="KW-0732">Signal</keyword>
<evidence type="ECO:0000259" key="11">
    <source>
        <dbReference type="Pfam" id="PF00768"/>
    </source>
</evidence>
<reference evidence="12 13" key="1">
    <citation type="submission" date="2016-10" db="EMBL/GenBank/DDBJ databases">
        <authorList>
            <person name="de Groot N.N."/>
        </authorList>
    </citation>
    <scope>NUCLEOTIDE SEQUENCE [LARGE SCALE GENOMIC DNA]</scope>
    <source>
        <strain evidence="12 13">CGMCC 1.3702</strain>
    </source>
</reference>
<evidence type="ECO:0000256" key="4">
    <source>
        <dbReference type="ARBA" id="ARBA00022960"/>
    </source>
</evidence>
<dbReference type="Proteomes" id="UP000198642">
    <property type="component" value="Unassembled WGS sequence"/>
</dbReference>
<dbReference type="GO" id="GO:0006508">
    <property type="term" value="P:proteolysis"/>
    <property type="evidence" value="ECO:0007669"/>
    <property type="project" value="InterPro"/>
</dbReference>
<comment type="similarity">
    <text evidence="1 9">Belongs to the peptidase S11 family.</text>
</comment>
<evidence type="ECO:0000256" key="7">
    <source>
        <dbReference type="PIRSR" id="PIRSR618044-1"/>
    </source>
</evidence>
<dbReference type="EMBL" id="FOJW01000008">
    <property type="protein sequence ID" value="SFB14247.1"/>
    <property type="molecule type" value="Genomic_DNA"/>
</dbReference>
<evidence type="ECO:0000313" key="12">
    <source>
        <dbReference type="EMBL" id="SFB14247.1"/>
    </source>
</evidence>
<keyword evidence="13" id="KW-1185">Reference proteome</keyword>
<feature type="transmembrane region" description="Helical" evidence="10">
    <location>
        <begin position="371"/>
        <end position="389"/>
    </location>
</feature>
<keyword evidence="12" id="KW-0645">Protease</keyword>
<keyword evidence="6" id="KW-0961">Cell wall biogenesis/degradation</keyword>
<gene>
    <name evidence="12" type="ORF">SAMN04488072_10823</name>
</gene>
<keyword evidence="3" id="KW-0378">Hydrolase</keyword>
<keyword evidence="12" id="KW-0121">Carboxypeptidase</keyword>
<dbReference type="SUPFAM" id="SSF56601">
    <property type="entry name" value="beta-lactamase/transpeptidase-like"/>
    <property type="match status" value="1"/>
</dbReference>
<feature type="active site" description="Acyl-ester intermediate" evidence="7">
    <location>
        <position position="70"/>
    </location>
</feature>
<feature type="active site" description="Proton acceptor" evidence="7">
    <location>
        <position position="73"/>
    </location>
</feature>
<evidence type="ECO:0000256" key="10">
    <source>
        <dbReference type="SAM" id="Phobius"/>
    </source>
</evidence>
<evidence type="ECO:0000256" key="6">
    <source>
        <dbReference type="ARBA" id="ARBA00023316"/>
    </source>
</evidence>
<evidence type="ECO:0000256" key="5">
    <source>
        <dbReference type="ARBA" id="ARBA00022984"/>
    </source>
</evidence>
<dbReference type="PANTHER" id="PTHR21581:SF33">
    <property type="entry name" value="D-ALANYL-D-ALANINE CARBOXYPEPTIDASE DACB"/>
    <property type="match status" value="1"/>
</dbReference>
<evidence type="ECO:0000256" key="1">
    <source>
        <dbReference type="ARBA" id="ARBA00007164"/>
    </source>
</evidence>
<protein>
    <submittedName>
        <fullName evidence="12">D-alanyl-D-alanine carboxypeptidase</fullName>
    </submittedName>
</protein>
<dbReference type="Gene3D" id="3.40.710.10">
    <property type="entry name" value="DD-peptidase/beta-lactamase superfamily"/>
    <property type="match status" value="1"/>
</dbReference>
<dbReference type="PROSITE" id="PS00430">
    <property type="entry name" value="TONB_DEPENDENT_REC_1"/>
    <property type="match status" value="1"/>
</dbReference>
<keyword evidence="4" id="KW-0133">Cell shape</keyword>
<feature type="active site" evidence="7">
    <location>
        <position position="125"/>
    </location>
</feature>
<dbReference type="InterPro" id="IPR012338">
    <property type="entry name" value="Beta-lactam/transpept-like"/>
</dbReference>
<evidence type="ECO:0000256" key="3">
    <source>
        <dbReference type="ARBA" id="ARBA00022801"/>
    </source>
</evidence>
<name>A0A1I0YMX0_9BACI</name>
<dbReference type="GO" id="GO:0009002">
    <property type="term" value="F:serine-type D-Ala-D-Ala carboxypeptidase activity"/>
    <property type="evidence" value="ECO:0007669"/>
    <property type="project" value="InterPro"/>
</dbReference>
<evidence type="ECO:0000313" key="13">
    <source>
        <dbReference type="Proteomes" id="UP000198642"/>
    </source>
</evidence>
<keyword evidence="10" id="KW-0472">Membrane</keyword>
<dbReference type="InterPro" id="IPR018044">
    <property type="entry name" value="Peptidase_S11"/>
</dbReference>
<dbReference type="GO" id="GO:0008360">
    <property type="term" value="P:regulation of cell shape"/>
    <property type="evidence" value="ECO:0007669"/>
    <property type="project" value="UniProtKB-KW"/>
</dbReference>
<keyword evidence="10" id="KW-0812">Transmembrane</keyword>
<dbReference type="PANTHER" id="PTHR21581">
    <property type="entry name" value="D-ALANYL-D-ALANINE CARBOXYPEPTIDASE"/>
    <property type="match status" value="1"/>
</dbReference>
<feature type="domain" description="Peptidase S11 D-alanyl-D-alanine carboxypeptidase A N-terminal" evidence="11">
    <location>
        <begin position="35"/>
        <end position="262"/>
    </location>
</feature>
<dbReference type="InterPro" id="IPR001967">
    <property type="entry name" value="Peptidase_S11_N"/>
</dbReference>
<dbReference type="STRING" id="237679.SAMN04488072_10823"/>
<organism evidence="12 13">
    <name type="scientific">Lentibacillus halodurans</name>
    <dbReference type="NCBI Taxonomy" id="237679"/>
    <lineage>
        <taxon>Bacteria</taxon>
        <taxon>Bacillati</taxon>
        <taxon>Bacillota</taxon>
        <taxon>Bacilli</taxon>
        <taxon>Bacillales</taxon>
        <taxon>Bacillaceae</taxon>
        <taxon>Lentibacillus</taxon>
    </lineage>
</organism>
<dbReference type="Pfam" id="PF00768">
    <property type="entry name" value="Peptidase_S11"/>
    <property type="match status" value="1"/>
</dbReference>
<evidence type="ECO:0000256" key="9">
    <source>
        <dbReference type="RuleBase" id="RU004016"/>
    </source>
</evidence>